<evidence type="ECO:0000256" key="8">
    <source>
        <dbReference type="ARBA" id="ARBA00023136"/>
    </source>
</evidence>
<dbReference type="AlphaFoldDB" id="A0A7C4RSI1"/>
<dbReference type="GO" id="GO:0012505">
    <property type="term" value="C:endomembrane system"/>
    <property type="evidence" value="ECO:0007669"/>
    <property type="project" value="UniProtKB-SubCell"/>
</dbReference>
<evidence type="ECO:0000256" key="5">
    <source>
        <dbReference type="ARBA" id="ARBA00022781"/>
    </source>
</evidence>
<comment type="similarity">
    <text evidence="1 13 14">Belongs to the ATPase B chain family.</text>
</comment>
<evidence type="ECO:0000256" key="1">
    <source>
        <dbReference type="ARBA" id="ARBA00005513"/>
    </source>
</evidence>
<evidence type="ECO:0000313" key="17">
    <source>
        <dbReference type="EMBL" id="HGU32717.1"/>
    </source>
</evidence>
<evidence type="ECO:0000256" key="12">
    <source>
        <dbReference type="ARBA" id="ARBA00037847"/>
    </source>
</evidence>
<dbReference type="EMBL" id="DSUH01000183">
    <property type="protein sequence ID" value="HGU32717.1"/>
    <property type="molecule type" value="Genomic_DNA"/>
</dbReference>
<dbReference type="GO" id="GO:0045259">
    <property type="term" value="C:proton-transporting ATP synthase complex"/>
    <property type="evidence" value="ECO:0007669"/>
    <property type="project" value="UniProtKB-KW"/>
</dbReference>
<feature type="transmembrane region" description="Helical" evidence="13">
    <location>
        <begin position="50"/>
        <end position="67"/>
    </location>
</feature>
<comment type="function">
    <text evidence="11">Component of the F(0) channel, it forms part of the peripheral stalk, linking F(1) to F(0). The b'-subunit is a diverged and duplicated form of b found in plants and photosynthetic bacteria.</text>
</comment>
<evidence type="ECO:0000256" key="14">
    <source>
        <dbReference type="RuleBase" id="RU003848"/>
    </source>
</evidence>
<keyword evidence="15" id="KW-0175">Coiled coil</keyword>
<comment type="function">
    <text evidence="10 13">F(1)F(0) ATP synthase produces ATP from ADP in the presence of a proton or sodium gradient. F-type ATPases consist of two structural domains, F(1) containing the extramembraneous catalytic core and F(0) containing the membrane proton channel, linked together by a central stalk and a peripheral stalk. During catalysis, ATP synthesis in the catalytic domain of F(1) is coupled via a rotary mechanism of the central stalk subunits to proton translocation.</text>
</comment>
<comment type="caution">
    <text evidence="17">The sequence shown here is derived from an EMBL/GenBank/DDBJ whole genome shotgun (WGS) entry which is preliminary data.</text>
</comment>
<gene>
    <name evidence="13" type="primary">atpF</name>
    <name evidence="17" type="ORF">ENS29_07670</name>
</gene>
<proteinExistence type="inferred from homology"/>
<protein>
    <recommendedName>
        <fullName evidence="13">ATP synthase subunit b</fullName>
    </recommendedName>
    <alternativeName>
        <fullName evidence="13">ATP synthase F(0) sector subunit b</fullName>
    </alternativeName>
    <alternativeName>
        <fullName evidence="13">ATPase subunit I</fullName>
    </alternativeName>
    <alternativeName>
        <fullName evidence="13">F-type ATPase subunit b</fullName>
        <shortName evidence="13">F-ATPase subunit b</shortName>
    </alternativeName>
</protein>
<keyword evidence="8 13" id="KW-0472">Membrane</keyword>
<keyword evidence="4 13" id="KW-0812">Transmembrane</keyword>
<evidence type="ECO:0000256" key="2">
    <source>
        <dbReference type="ARBA" id="ARBA00022448"/>
    </source>
</evidence>
<keyword evidence="7 13" id="KW-0406">Ion transport</keyword>
<evidence type="ECO:0000256" key="16">
    <source>
        <dbReference type="SAM" id="SignalP"/>
    </source>
</evidence>
<keyword evidence="2 13" id="KW-0813">Transport</keyword>
<evidence type="ECO:0000256" key="10">
    <source>
        <dbReference type="ARBA" id="ARBA00025198"/>
    </source>
</evidence>
<feature type="coiled-coil region" evidence="15">
    <location>
        <begin position="72"/>
        <end position="177"/>
    </location>
</feature>
<evidence type="ECO:0000256" key="4">
    <source>
        <dbReference type="ARBA" id="ARBA00022692"/>
    </source>
</evidence>
<name>A0A7C4RSI1_9BACT</name>
<dbReference type="InterPro" id="IPR050059">
    <property type="entry name" value="ATP_synthase_B_chain"/>
</dbReference>
<dbReference type="CDD" id="cd06503">
    <property type="entry name" value="ATP-synt_Fo_b"/>
    <property type="match status" value="1"/>
</dbReference>
<keyword evidence="16" id="KW-0732">Signal</keyword>
<reference evidence="17" key="1">
    <citation type="journal article" date="2020" name="mSystems">
        <title>Genome- and Community-Level Interaction Insights into Carbon Utilization and Element Cycling Functions of Hydrothermarchaeota in Hydrothermal Sediment.</title>
        <authorList>
            <person name="Zhou Z."/>
            <person name="Liu Y."/>
            <person name="Xu W."/>
            <person name="Pan J."/>
            <person name="Luo Z.H."/>
            <person name="Li M."/>
        </authorList>
    </citation>
    <scope>NUCLEOTIDE SEQUENCE [LARGE SCALE GENOMIC DNA]</scope>
    <source>
        <strain evidence="17">SpSt-477</strain>
    </source>
</reference>
<dbReference type="HAMAP" id="MF_01398">
    <property type="entry name" value="ATP_synth_b_bprime"/>
    <property type="match status" value="1"/>
</dbReference>
<dbReference type="InterPro" id="IPR002146">
    <property type="entry name" value="ATP_synth_b/b'su_bac/chlpt"/>
</dbReference>
<evidence type="ECO:0000256" key="15">
    <source>
        <dbReference type="SAM" id="Coils"/>
    </source>
</evidence>
<keyword evidence="13" id="KW-1003">Cell membrane</keyword>
<keyword evidence="5 13" id="KW-0375">Hydrogen ion transport</keyword>
<evidence type="ECO:0000256" key="13">
    <source>
        <dbReference type="HAMAP-Rule" id="MF_01398"/>
    </source>
</evidence>
<evidence type="ECO:0000256" key="11">
    <source>
        <dbReference type="ARBA" id="ARBA00025614"/>
    </source>
</evidence>
<keyword evidence="9 13" id="KW-0066">ATP synthesis</keyword>
<dbReference type="GO" id="GO:0046933">
    <property type="term" value="F:proton-transporting ATP synthase activity, rotational mechanism"/>
    <property type="evidence" value="ECO:0007669"/>
    <property type="project" value="UniProtKB-UniRule"/>
</dbReference>
<evidence type="ECO:0000256" key="6">
    <source>
        <dbReference type="ARBA" id="ARBA00022989"/>
    </source>
</evidence>
<accession>A0A7C4RSI1</accession>
<dbReference type="GO" id="GO:0046961">
    <property type="term" value="F:proton-transporting ATPase activity, rotational mechanism"/>
    <property type="evidence" value="ECO:0007669"/>
    <property type="project" value="TreeGrafter"/>
</dbReference>
<evidence type="ECO:0000256" key="3">
    <source>
        <dbReference type="ARBA" id="ARBA00022547"/>
    </source>
</evidence>
<dbReference type="GO" id="GO:0005886">
    <property type="term" value="C:plasma membrane"/>
    <property type="evidence" value="ECO:0007669"/>
    <property type="project" value="UniProtKB-SubCell"/>
</dbReference>
<sequence>MKRLKTKAKAKTVFLLGFLMVVLCCPGIGMAAGGEDHGDGHGKGWVATDTYRVMNFVVLVGGLFFLLRKPLAQALDTRIKGIQLQLQELEAKKAAAEKELAKYEAQIAQLSQESEKIIAEYIRQGNDAKAKILKEAEAAAIKLEEQAKRNIEHEFKTAKEKLQAEIIEKALEKAESRIKTSITPADQNLLIDEYLQKVVA</sequence>
<feature type="signal peptide" evidence="16">
    <location>
        <begin position="1"/>
        <end position="31"/>
    </location>
</feature>
<evidence type="ECO:0000256" key="7">
    <source>
        <dbReference type="ARBA" id="ARBA00023065"/>
    </source>
</evidence>
<evidence type="ECO:0000256" key="9">
    <source>
        <dbReference type="ARBA" id="ARBA00023310"/>
    </source>
</evidence>
<dbReference type="PANTHER" id="PTHR33445">
    <property type="entry name" value="ATP SYNTHASE SUBUNIT B', CHLOROPLASTIC"/>
    <property type="match status" value="1"/>
</dbReference>
<comment type="subunit">
    <text evidence="13">F-type ATPases have 2 components, F(1) - the catalytic core - and F(0) - the membrane proton channel. F(1) has five subunits: alpha(3), beta(3), gamma(1), delta(1), epsilon(1). F(0) has three main subunits: a(1), b(2) and c(10-14). The alpha and beta chains form an alternating ring which encloses part of the gamma chain. F(1) is attached to F(0) by a central stalk formed by the gamma and epsilon chains, while a peripheral stalk is formed by the delta and b chains.</text>
</comment>
<comment type="subcellular location">
    <subcellularLocation>
        <location evidence="13">Cell membrane</location>
        <topology evidence="13">Single-pass membrane protein</topology>
    </subcellularLocation>
    <subcellularLocation>
        <location evidence="12">Endomembrane system</location>
        <topology evidence="12">Single-pass membrane protein</topology>
    </subcellularLocation>
</comment>
<keyword evidence="6 13" id="KW-1133">Transmembrane helix</keyword>
<dbReference type="PANTHER" id="PTHR33445:SF1">
    <property type="entry name" value="ATP SYNTHASE SUBUNIT B"/>
    <property type="match status" value="1"/>
</dbReference>
<dbReference type="Pfam" id="PF00430">
    <property type="entry name" value="ATP-synt_B"/>
    <property type="match status" value="1"/>
</dbReference>
<organism evidence="17">
    <name type="scientific">Desulfatirhabdium butyrativorans</name>
    <dbReference type="NCBI Taxonomy" id="340467"/>
    <lineage>
        <taxon>Bacteria</taxon>
        <taxon>Pseudomonadati</taxon>
        <taxon>Thermodesulfobacteriota</taxon>
        <taxon>Desulfobacteria</taxon>
        <taxon>Desulfobacterales</taxon>
        <taxon>Desulfatirhabdiaceae</taxon>
        <taxon>Desulfatirhabdium</taxon>
    </lineage>
</organism>
<keyword evidence="3 13" id="KW-0138">CF(0)</keyword>
<feature type="chain" id="PRO_5028301203" description="ATP synthase subunit b" evidence="16">
    <location>
        <begin position="32"/>
        <end position="200"/>
    </location>
</feature>